<feature type="transmembrane region" description="Helical" evidence="11">
    <location>
        <begin position="9"/>
        <end position="27"/>
    </location>
</feature>
<dbReference type="InterPro" id="IPR005288">
    <property type="entry name" value="NadB"/>
</dbReference>
<dbReference type="InterPro" id="IPR003953">
    <property type="entry name" value="FAD-dep_OxRdtase_2_FAD-bd"/>
</dbReference>
<feature type="compositionally biased region" description="Basic and acidic residues" evidence="10">
    <location>
        <begin position="477"/>
        <end position="488"/>
    </location>
</feature>
<feature type="region of interest" description="Disordered" evidence="10">
    <location>
        <begin position="462"/>
        <end position="488"/>
    </location>
</feature>
<keyword evidence="8" id="KW-0560">Oxidoreductase</keyword>
<dbReference type="STRING" id="1539051.AL01_04960"/>
<gene>
    <name evidence="13" type="ORF">AL01_04960</name>
</gene>
<dbReference type="Proteomes" id="UP000200980">
    <property type="component" value="Unassembled WGS sequence"/>
</dbReference>
<evidence type="ECO:0000256" key="1">
    <source>
        <dbReference type="ARBA" id="ARBA00001974"/>
    </source>
</evidence>
<comment type="catalytic activity">
    <reaction evidence="9">
        <text>L-aspartate + O2 = iminosuccinate + H2O2</text>
        <dbReference type="Rhea" id="RHEA:25876"/>
        <dbReference type="ChEBI" id="CHEBI:15379"/>
        <dbReference type="ChEBI" id="CHEBI:16240"/>
        <dbReference type="ChEBI" id="CHEBI:29991"/>
        <dbReference type="ChEBI" id="CHEBI:77875"/>
        <dbReference type="EC" id="1.4.3.16"/>
    </reaction>
    <physiologicalReaction direction="left-to-right" evidence="9">
        <dbReference type="Rhea" id="RHEA:25877"/>
    </physiologicalReaction>
</comment>
<keyword evidence="6" id="KW-0662">Pyridine nucleotide biosynthesis</keyword>
<name>A0A1S8GQS6_9PROT</name>
<keyword evidence="5" id="KW-0285">Flavoprotein</keyword>
<dbReference type="NCBIfam" id="NF005701">
    <property type="entry name" value="PRK07512.1"/>
    <property type="match status" value="1"/>
</dbReference>
<dbReference type="Gene3D" id="3.90.700.10">
    <property type="entry name" value="Succinate dehydrogenase/fumarate reductase flavoprotein, catalytic domain"/>
    <property type="match status" value="1"/>
</dbReference>
<evidence type="ECO:0000313" key="14">
    <source>
        <dbReference type="Proteomes" id="UP000200980"/>
    </source>
</evidence>
<evidence type="ECO:0000313" key="13">
    <source>
        <dbReference type="EMBL" id="OOL19071.1"/>
    </source>
</evidence>
<dbReference type="Pfam" id="PF00890">
    <property type="entry name" value="FAD_binding_2"/>
    <property type="match status" value="1"/>
</dbReference>
<dbReference type="SUPFAM" id="SSF46977">
    <property type="entry name" value="Succinate dehydrogenase/fumarate reductase flavoprotein C-terminal domain"/>
    <property type="match status" value="1"/>
</dbReference>
<dbReference type="AlphaFoldDB" id="A0A1S8GQS6"/>
<feature type="domain" description="FAD-dependent oxidoreductase 2 FAD-binding" evidence="12">
    <location>
        <begin position="14"/>
        <end position="370"/>
    </location>
</feature>
<protein>
    <recommendedName>
        <fullName evidence="4">L-aspartate oxidase</fullName>
        <ecNumber evidence="4">1.4.3.16</ecNumber>
    </recommendedName>
</protein>
<organism evidence="13 14">
    <name type="scientific">Bombella intestini</name>
    <dbReference type="NCBI Taxonomy" id="1539051"/>
    <lineage>
        <taxon>Bacteria</taxon>
        <taxon>Pseudomonadati</taxon>
        <taxon>Pseudomonadota</taxon>
        <taxon>Alphaproteobacteria</taxon>
        <taxon>Acetobacterales</taxon>
        <taxon>Acetobacteraceae</taxon>
        <taxon>Bombella</taxon>
    </lineage>
</organism>
<dbReference type="UniPathway" id="UPA00253">
    <property type="reaction ID" value="UER00326"/>
</dbReference>
<evidence type="ECO:0000256" key="9">
    <source>
        <dbReference type="ARBA" id="ARBA00048305"/>
    </source>
</evidence>
<reference evidence="13 14" key="1">
    <citation type="journal article" date="2016" name="PLoS ONE">
        <title>Whole-Genome Sequence Analysis of Bombella intestini LMG 28161T, a Novel Acetic Acid Bacterium Isolated from the Crop of a Red-Tailed Bumble Bee, Bombus lapidarius.</title>
        <authorList>
            <person name="Li L."/>
            <person name="Illeghems K."/>
            <person name="Van Kerrebroeck S."/>
            <person name="Borremans W."/>
            <person name="Cleenwerck I."/>
            <person name="Smagghe G."/>
            <person name="De Vuyst L."/>
            <person name="Vandamme P."/>
        </authorList>
    </citation>
    <scope>NUCLEOTIDE SEQUENCE [LARGE SCALE GENOMIC DNA]</scope>
    <source>
        <strain evidence="13 14">R-52487</strain>
    </source>
</reference>
<evidence type="ECO:0000256" key="2">
    <source>
        <dbReference type="ARBA" id="ARBA00004950"/>
    </source>
</evidence>
<dbReference type="Gene3D" id="3.50.50.60">
    <property type="entry name" value="FAD/NAD(P)-binding domain"/>
    <property type="match status" value="1"/>
</dbReference>
<sequence>MQGHILSRYAGWPVIIGAGLAGLMAALEMDGPCVLLAPSFTGEGTSSTLAQGGMAAAVAPGDSPASHAEDTLKAGAGLCDPAIVQRITEAGPQAVETLLRLGVPLARDENGQLALHLEAAHSHNRIVFAGGDRSGQVILQHILQQAQKKENIHWLQATLEGFHAHNGTLQGLWSSAGFIPTQHCILASGGCGGLYQHTTSPLSNRGVTLALAAQAGATVRDMEFTQFHPTALVTPDQTNRLSLISEAVRGAGAVLRLDDGHRFTNELAPRDVVSRAIAAQLREGRTVFLDGRSLPDGPFSARFPGITQACQKAGLDPNTQLLPVQPAMHYHMGGLKVDQTGRTTLKGLWACGEVACTGLHGANRLASNSLLEALVCGQWAGQDVNAAHQDTSTSLITTAPERPTFTTDWPFRAEMQQHLGILRTRKGLEEFLDRTLPLARQNLCALTASFIGWAALHRPEQRGAHWREDTPAPQPPHHIDMRLTDLPL</sequence>
<dbReference type="SUPFAM" id="SSF56425">
    <property type="entry name" value="Succinate dehydrogenase/fumarate reductase flavoprotein, catalytic domain"/>
    <property type="match status" value="1"/>
</dbReference>
<evidence type="ECO:0000256" key="6">
    <source>
        <dbReference type="ARBA" id="ARBA00022642"/>
    </source>
</evidence>
<evidence type="ECO:0000256" key="3">
    <source>
        <dbReference type="ARBA" id="ARBA00008562"/>
    </source>
</evidence>
<dbReference type="InterPro" id="IPR027477">
    <property type="entry name" value="Succ_DH/fumarate_Rdtase_cat_sf"/>
</dbReference>
<evidence type="ECO:0000259" key="12">
    <source>
        <dbReference type="Pfam" id="PF00890"/>
    </source>
</evidence>
<dbReference type="OrthoDB" id="9806724at2"/>
<evidence type="ECO:0000256" key="8">
    <source>
        <dbReference type="ARBA" id="ARBA00023002"/>
    </source>
</evidence>
<dbReference type="PRINTS" id="PR00368">
    <property type="entry name" value="FADPNR"/>
</dbReference>
<evidence type="ECO:0000256" key="10">
    <source>
        <dbReference type="SAM" id="MobiDB-lite"/>
    </source>
</evidence>
<keyword evidence="7" id="KW-0274">FAD</keyword>
<accession>A0A1S8GQS6</accession>
<dbReference type="Gene3D" id="1.20.58.100">
    <property type="entry name" value="Fumarate reductase/succinate dehydrogenase flavoprotein-like, C-terminal domain"/>
    <property type="match status" value="1"/>
</dbReference>
<evidence type="ECO:0000256" key="4">
    <source>
        <dbReference type="ARBA" id="ARBA00012173"/>
    </source>
</evidence>
<proteinExistence type="inferred from homology"/>
<comment type="pathway">
    <text evidence="2">Cofactor biosynthesis; NAD(+) biosynthesis; iminoaspartate from L-aspartate (oxidase route): step 1/1.</text>
</comment>
<comment type="similarity">
    <text evidence="3">Belongs to the FAD-dependent oxidoreductase 2 family. NadB subfamily.</text>
</comment>
<comment type="cofactor">
    <cofactor evidence="1">
        <name>FAD</name>
        <dbReference type="ChEBI" id="CHEBI:57692"/>
    </cofactor>
</comment>
<dbReference type="SUPFAM" id="SSF51905">
    <property type="entry name" value="FAD/NAD(P)-binding domain"/>
    <property type="match status" value="1"/>
</dbReference>
<dbReference type="PANTHER" id="PTHR42716">
    <property type="entry name" value="L-ASPARTATE OXIDASE"/>
    <property type="match status" value="1"/>
</dbReference>
<keyword evidence="14" id="KW-1185">Reference proteome</keyword>
<evidence type="ECO:0000256" key="5">
    <source>
        <dbReference type="ARBA" id="ARBA00022630"/>
    </source>
</evidence>
<dbReference type="PANTHER" id="PTHR42716:SF2">
    <property type="entry name" value="L-ASPARTATE OXIDASE, CHLOROPLASTIC"/>
    <property type="match status" value="1"/>
</dbReference>
<keyword evidence="11" id="KW-1133">Transmembrane helix</keyword>
<dbReference type="GO" id="GO:0008734">
    <property type="term" value="F:L-aspartate oxidase activity"/>
    <property type="evidence" value="ECO:0007669"/>
    <property type="project" value="UniProtKB-EC"/>
</dbReference>
<dbReference type="EMBL" id="JATM01000002">
    <property type="protein sequence ID" value="OOL19071.1"/>
    <property type="molecule type" value="Genomic_DNA"/>
</dbReference>
<dbReference type="InterPro" id="IPR036188">
    <property type="entry name" value="FAD/NAD-bd_sf"/>
</dbReference>
<dbReference type="EC" id="1.4.3.16" evidence="4"/>
<dbReference type="RefSeq" id="WP_077396296.1">
    <property type="nucleotide sequence ID" value="NZ_JATM01000002.1"/>
</dbReference>
<evidence type="ECO:0000256" key="7">
    <source>
        <dbReference type="ARBA" id="ARBA00022827"/>
    </source>
</evidence>
<evidence type="ECO:0000256" key="11">
    <source>
        <dbReference type="SAM" id="Phobius"/>
    </source>
</evidence>
<keyword evidence="11" id="KW-0812">Transmembrane</keyword>
<dbReference type="InterPro" id="IPR037099">
    <property type="entry name" value="Fum_R/Succ_DH_flav-like_C_sf"/>
</dbReference>
<comment type="caution">
    <text evidence="13">The sequence shown here is derived from an EMBL/GenBank/DDBJ whole genome shotgun (WGS) entry which is preliminary data.</text>
</comment>
<dbReference type="GO" id="GO:0034628">
    <property type="term" value="P:'de novo' NAD+ biosynthetic process from L-aspartate"/>
    <property type="evidence" value="ECO:0007669"/>
    <property type="project" value="TreeGrafter"/>
</dbReference>
<keyword evidence="11" id="KW-0472">Membrane</keyword>